<keyword evidence="1" id="KW-0175">Coiled coil</keyword>
<organism evidence="2 3">
    <name type="scientific">Hathewaya proteolytica DSM 3090</name>
    <dbReference type="NCBI Taxonomy" id="1121331"/>
    <lineage>
        <taxon>Bacteria</taxon>
        <taxon>Bacillati</taxon>
        <taxon>Bacillota</taxon>
        <taxon>Clostridia</taxon>
        <taxon>Eubacteriales</taxon>
        <taxon>Clostridiaceae</taxon>
        <taxon>Hathewaya</taxon>
    </lineage>
</organism>
<dbReference type="EMBL" id="FRAD01000003">
    <property type="protein sequence ID" value="SHJ43295.1"/>
    <property type="molecule type" value="Genomic_DNA"/>
</dbReference>
<dbReference type="STRING" id="1121331.SAMN02745248_00097"/>
<keyword evidence="3" id="KW-1185">Reference proteome</keyword>
<dbReference type="OrthoDB" id="1690557at2"/>
<dbReference type="Proteomes" id="UP000183952">
    <property type="component" value="Unassembled WGS sequence"/>
</dbReference>
<proteinExistence type="predicted"/>
<sequence length="173" mass="19997">MDVIGLLEYFQEVLDTSSKIPMSGKVLVSKKEMNEIIDKIIDNLPDELKKATWICSQKDKIINDAEEKARAIEREAVELMKQKVNNHEIVKEAEEKAKKILASAQKQSKAVTEGTKEYSLALLEQVDNSINTNYYNFMDKAEKEMESFRQNIDSYIKKMNSNIKENMEEIKEL</sequence>
<dbReference type="AlphaFoldDB" id="A0A1M6J9D1"/>
<evidence type="ECO:0008006" key="4">
    <source>
        <dbReference type="Google" id="ProtNLM"/>
    </source>
</evidence>
<feature type="coiled-coil region" evidence="1">
    <location>
        <begin position="55"/>
        <end position="110"/>
    </location>
</feature>
<dbReference type="RefSeq" id="WP_072901109.1">
    <property type="nucleotide sequence ID" value="NZ_FRAD01000003.1"/>
</dbReference>
<reference evidence="2 3" key="1">
    <citation type="submission" date="2016-11" db="EMBL/GenBank/DDBJ databases">
        <authorList>
            <person name="Jaros S."/>
            <person name="Januszkiewicz K."/>
            <person name="Wedrychowicz H."/>
        </authorList>
    </citation>
    <scope>NUCLEOTIDE SEQUENCE [LARGE SCALE GENOMIC DNA]</scope>
    <source>
        <strain evidence="2 3">DSM 3090</strain>
    </source>
</reference>
<accession>A0A1M6J9D1</accession>
<name>A0A1M6J9D1_9CLOT</name>
<evidence type="ECO:0000313" key="3">
    <source>
        <dbReference type="Proteomes" id="UP000183952"/>
    </source>
</evidence>
<evidence type="ECO:0000256" key="1">
    <source>
        <dbReference type="SAM" id="Coils"/>
    </source>
</evidence>
<evidence type="ECO:0000313" key="2">
    <source>
        <dbReference type="EMBL" id="SHJ43295.1"/>
    </source>
</evidence>
<protein>
    <recommendedName>
        <fullName evidence="4">ATPase</fullName>
    </recommendedName>
</protein>
<gene>
    <name evidence="2" type="ORF">SAMN02745248_00097</name>
</gene>